<protein>
    <submittedName>
        <fullName evidence="1">Ribonuclease P/MRP protein subunit Pop5p</fullName>
    </submittedName>
</protein>
<proteinExistence type="predicted"/>
<gene>
    <name evidence="1" type="ORF">CLIB1444_14S00518</name>
</gene>
<dbReference type="EMBL" id="CALSDN010000014">
    <property type="protein sequence ID" value="CAH6723277.1"/>
    <property type="molecule type" value="Genomic_DNA"/>
</dbReference>
<reference evidence="1" key="1">
    <citation type="submission" date="2022-06" db="EMBL/GenBank/DDBJ databases">
        <authorList>
            <person name="Legras J.-L."/>
            <person name="Devillers H."/>
            <person name="Grondin C."/>
        </authorList>
    </citation>
    <scope>NUCLEOTIDE SEQUENCE</scope>
    <source>
        <strain evidence="1">CLIB 1444</strain>
    </source>
</reference>
<dbReference type="Proteomes" id="UP001152531">
    <property type="component" value="Unassembled WGS sequence"/>
</dbReference>
<keyword evidence="2" id="KW-1185">Reference proteome</keyword>
<organism evidence="1 2">
    <name type="scientific">[Candida] jaroonii</name>
    <dbReference type="NCBI Taxonomy" id="467808"/>
    <lineage>
        <taxon>Eukaryota</taxon>
        <taxon>Fungi</taxon>
        <taxon>Dikarya</taxon>
        <taxon>Ascomycota</taxon>
        <taxon>Saccharomycotina</taxon>
        <taxon>Pichiomycetes</taxon>
        <taxon>Debaryomycetaceae</taxon>
        <taxon>Yamadazyma</taxon>
    </lineage>
</organism>
<evidence type="ECO:0000313" key="1">
    <source>
        <dbReference type="EMBL" id="CAH6723277.1"/>
    </source>
</evidence>
<comment type="caution">
    <text evidence="1">The sequence shown here is derived from an EMBL/GenBank/DDBJ whole genome shotgun (WGS) entry which is preliminary data.</text>
</comment>
<name>A0ACA9YDW6_9ASCO</name>
<sequence>MVRLKQRYILFEVLYPPTDGEDFQTYSESPTKALLSLHQESPPQFTPKTITNTIKSSIQELYGDYGSSFAVQLNMKYFNNKTSTGILRCTKTNFHFVTATLPLITTIEGRKVIVNCIHVSGTIKKCEDYAIKRNLQFMRRVRFLEKSENGTIITI</sequence>
<evidence type="ECO:0000313" key="2">
    <source>
        <dbReference type="Proteomes" id="UP001152531"/>
    </source>
</evidence>
<accession>A0ACA9YDW6</accession>